<comment type="similarity">
    <text evidence="1 2">Belongs to the AB hydrolase superfamily. Lipase family.</text>
</comment>
<feature type="chain" id="PRO_5041418656" description="Lipase" evidence="4">
    <location>
        <begin position="21"/>
        <end position="436"/>
    </location>
</feature>
<dbReference type="AlphaFoldDB" id="A0AA36BNZ9"/>
<evidence type="ECO:0000259" key="5">
    <source>
        <dbReference type="Pfam" id="PF04083"/>
    </source>
</evidence>
<feature type="domain" description="Partial AB-hydrolase lipase" evidence="5">
    <location>
        <begin position="76"/>
        <end position="137"/>
    </location>
</feature>
<keyword evidence="4" id="KW-0732">Signal</keyword>
<feature type="active site" description="Charge relay system" evidence="3">
    <location>
        <position position="383"/>
    </location>
</feature>
<dbReference type="Pfam" id="PF04083">
    <property type="entry name" value="Abhydro_lipase"/>
    <property type="match status" value="1"/>
</dbReference>
<dbReference type="InterPro" id="IPR029058">
    <property type="entry name" value="AB_hydrolase_fold"/>
</dbReference>
<name>A0AA36BNZ9_OCTVU</name>
<dbReference type="PROSITE" id="PS51257">
    <property type="entry name" value="PROKAR_LIPOPROTEIN"/>
    <property type="match status" value="1"/>
</dbReference>
<dbReference type="PANTHER" id="PTHR11005">
    <property type="entry name" value="LYSOSOMAL ACID LIPASE-RELATED"/>
    <property type="match status" value="1"/>
</dbReference>
<feature type="active site" description="Nucleophile" evidence="3">
    <location>
        <position position="212"/>
    </location>
</feature>
<proteinExistence type="inferred from homology"/>
<dbReference type="SUPFAM" id="SSF53474">
    <property type="entry name" value="alpha/beta-Hydrolases"/>
    <property type="match status" value="1"/>
</dbReference>
<dbReference type="Proteomes" id="UP001162480">
    <property type="component" value="Chromosome 19"/>
</dbReference>
<evidence type="ECO:0000256" key="3">
    <source>
        <dbReference type="PIRSR" id="PIRSR000862-1"/>
    </source>
</evidence>
<dbReference type="EMBL" id="OX597832">
    <property type="protein sequence ID" value="CAI9736946.1"/>
    <property type="molecule type" value="Genomic_DNA"/>
</dbReference>
<feature type="active site" description="Charge relay system" evidence="3">
    <location>
        <position position="412"/>
    </location>
</feature>
<evidence type="ECO:0000313" key="7">
    <source>
        <dbReference type="Proteomes" id="UP001162480"/>
    </source>
</evidence>
<dbReference type="InterPro" id="IPR006693">
    <property type="entry name" value="AB_hydrolase_lipase"/>
</dbReference>
<keyword evidence="7" id="KW-1185">Reference proteome</keyword>
<evidence type="ECO:0000256" key="1">
    <source>
        <dbReference type="ARBA" id="ARBA00010701"/>
    </source>
</evidence>
<keyword evidence="2" id="KW-0378">Hydrolase</keyword>
<organism evidence="6 7">
    <name type="scientific">Octopus vulgaris</name>
    <name type="common">Common octopus</name>
    <dbReference type="NCBI Taxonomy" id="6645"/>
    <lineage>
        <taxon>Eukaryota</taxon>
        <taxon>Metazoa</taxon>
        <taxon>Spiralia</taxon>
        <taxon>Lophotrochozoa</taxon>
        <taxon>Mollusca</taxon>
        <taxon>Cephalopoda</taxon>
        <taxon>Coleoidea</taxon>
        <taxon>Octopodiformes</taxon>
        <taxon>Octopoda</taxon>
        <taxon>Incirrata</taxon>
        <taxon>Octopodidae</taxon>
        <taxon>Octopus</taxon>
    </lineage>
</organism>
<feature type="signal peptide" evidence="4">
    <location>
        <begin position="1"/>
        <end position="20"/>
    </location>
</feature>
<evidence type="ECO:0000256" key="2">
    <source>
        <dbReference type="PIRNR" id="PIRNR000862"/>
    </source>
</evidence>
<dbReference type="Gene3D" id="3.40.50.1820">
    <property type="entry name" value="alpha/beta hydrolase"/>
    <property type="match status" value="1"/>
</dbReference>
<keyword evidence="2" id="KW-0442">Lipid degradation</keyword>
<gene>
    <name evidence="6" type="ORF">OCTVUL_1B001412</name>
</gene>
<dbReference type="PIRSF" id="PIRSF000862">
    <property type="entry name" value="Steryl_ester_lip"/>
    <property type="match status" value="1"/>
</dbReference>
<dbReference type="GO" id="GO:0016788">
    <property type="term" value="F:hydrolase activity, acting on ester bonds"/>
    <property type="evidence" value="ECO:0007669"/>
    <property type="project" value="InterPro"/>
</dbReference>
<sequence length="436" mass="49139">MLLRLLIPFCLLLLIGGCMSLPFVSTSHPDGAHLNLTVQAIKKYYEGLAHLFNNSRALELFGDMIPLDPEVYMNASQLITSKGYPCEDHTVLTEDGFYLEMQRIPHGIKNQDTKKVRPVVFLQHGVLGSSTNFLTNLANESLAFILADAGYDVWLGNSRGNTYGRRHILYPTSSAMFWRWSFDHMAAFDLPASLDYVTNVTGQEKLYYVAHSQGSLIGFLAFSENQTLAKKIKLMVALGPVYTVGHITSSVRFATIIDDKVLFNIFGRKSFLPENLIISTVAKTVCRARRLNFLCKEAIRIVANFDNQYMNSSRIPVYLTHSPAGTSTQNMAHFAQLVRSKDCKKYDYGTQAENLLHYGHPTPPAYNVSKLKIPVALYSGGRDNLADPKDVALLVKKLKTKVTHVVIPKWAHLEFVWAVDGWDTMYKQMIDLLRKY</sequence>
<dbReference type="FunFam" id="3.40.50.1820:FF:000012">
    <property type="entry name" value="Lipase"/>
    <property type="match status" value="1"/>
</dbReference>
<evidence type="ECO:0000256" key="4">
    <source>
        <dbReference type="SAM" id="SignalP"/>
    </source>
</evidence>
<keyword evidence="2" id="KW-0443">Lipid metabolism</keyword>
<reference evidence="6" key="1">
    <citation type="submission" date="2023-08" db="EMBL/GenBank/DDBJ databases">
        <authorList>
            <person name="Alioto T."/>
            <person name="Alioto T."/>
            <person name="Gomez Garrido J."/>
        </authorList>
    </citation>
    <scope>NUCLEOTIDE SEQUENCE</scope>
</reference>
<evidence type="ECO:0000313" key="6">
    <source>
        <dbReference type="EMBL" id="CAI9736946.1"/>
    </source>
</evidence>
<protein>
    <recommendedName>
        <fullName evidence="2">Lipase</fullName>
    </recommendedName>
</protein>
<dbReference type="GO" id="GO:0016042">
    <property type="term" value="P:lipid catabolic process"/>
    <property type="evidence" value="ECO:0007669"/>
    <property type="project" value="UniProtKB-KW"/>
</dbReference>
<dbReference type="InterPro" id="IPR025483">
    <property type="entry name" value="Lipase_euk"/>
</dbReference>
<accession>A0AA36BNZ9</accession>